<protein>
    <recommendedName>
        <fullName evidence="1">NAD-dependent epimerase/dehydratase domain-containing protein</fullName>
    </recommendedName>
</protein>
<dbReference type="CDD" id="cd08946">
    <property type="entry name" value="SDR_e"/>
    <property type="match status" value="1"/>
</dbReference>
<organism evidence="2 3">
    <name type="scientific">Bordetella bronchiseptica 253</name>
    <dbReference type="NCBI Taxonomy" id="568707"/>
    <lineage>
        <taxon>Bacteria</taxon>
        <taxon>Pseudomonadati</taxon>
        <taxon>Pseudomonadota</taxon>
        <taxon>Betaproteobacteria</taxon>
        <taxon>Burkholderiales</taxon>
        <taxon>Alcaligenaceae</taxon>
        <taxon>Bordetella</taxon>
    </lineage>
</organism>
<feature type="domain" description="NAD-dependent epimerase/dehydratase" evidence="1">
    <location>
        <begin position="6"/>
        <end position="232"/>
    </location>
</feature>
<reference evidence="2 3" key="1">
    <citation type="journal article" date="2012" name="BMC Genomics">
        <title>Comparative genomics of the classical Bordetella subspecies: the evolution and exchange of virulence-associated diversity amongst closely related pathogens.</title>
        <authorList>
            <person name="Park J."/>
            <person name="Zhang Y."/>
            <person name="Buboltz A.M."/>
            <person name="Zhang X."/>
            <person name="Schuster S.C."/>
            <person name="Ahuja U."/>
            <person name="Liu M."/>
            <person name="Miller J.F."/>
            <person name="Sebaihia M."/>
            <person name="Bentley S.D."/>
            <person name="Parkhill J."/>
            <person name="Harvill E.T."/>
        </authorList>
    </citation>
    <scope>NUCLEOTIDE SEQUENCE [LARGE SCALE GENOMIC DNA]</scope>
    <source>
        <strain evidence="2 3">253</strain>
    </source>
</reference>
<evidence type="ECO:0000259" key="1">
    <source>
        <dbReference type="Pfam" id="PF01370"/>
    </source>
</evidence>
<dbReference type="AlphaFoldDB" id="A0A0C6PCJ1"/>
<dbReference type="Gene3D" id="3.40.50.720">
    <property type="entry name" value="NAD(P)-binding Rossmann-like Domain"/>
    <property type="match status" value="1"/>
</dbReference>
<gene>
    <name evidence="2" type="ORF">BN112_4444</name>
</gene>
<sequence>MQHTKVLITGGGGFLGAWVAKRLLARGLPVRIMDIADDRRVVLGLLGDAADRLEWVVGDVSQAADVEAALSGCQQVVHLAGLLTPSCQLDPVKGAQVNLLGTLHVFEAAKRQGLRHVVYTSSVSVFGPDNGLQPEPSTHYGAFKLATEGCARTYWEYDGISSVGLRPGVVYGPGREVGLSAGPTLACRAAVRGEPYTVGYQGDTCLVYADDVAAAYEQALIARAPGAQVFNVSGRPTPMADILDAIRRHYPDARLGAEGPVLPFTADIPDEALYRAFPALPRTPLDVGIGQTLAHYRPAQA</sequence>
<dbReference type="RefSeq" id="WP_015065050.1">
    <property type="nucleotide sequence ID" value="NC_019382.1"/>
</dbReference>
<dbReference type="KEGG" id="bbh:BN112_4444"/>
<accession>A0A0C6PCJ1</accession>
<dbReference type="PANTHER" id="PTHR43245">
    <property type="entry name" value="BIFUNCTIONAL POLYMYXIN RESISTANCE PROTEIN ARNA"/>
    <property type="match status" value="1"/>
</dbReference>
<dbReference type="InterPro" id="IPR050177">
    <property type="entry name" value="Lipid_A_modif_metabolic_enz"/>
</dbReference>
<dbReference type="Pfam" id="PF01370">
    <property type="entry name" value="Epimerase"/>
    <property type="match status" value="1"/>
</dbReference>
<dbReference type="EMBL" id="HE965806">
    <property type="protein sequence ID" value="CCJ56358.1"/>
    <property type="molecule type" value="Genomic_DNA"/>
</dbReference>
<dbReference type="SUPFAM" id="SSF51735">
    <property type="entry name" value="NAD(P)-binding Rossmann-fold domains"/>
    <property type="match status" value="1"/>
</dbReference>
<dbReference type="InterPro" id="IPR036291">
    <property type="entry name" value="NAD(P)-bd_dom_sf"/>
</dbReference>
<proteinExistence type="predicted"/>
<dbReference type="HOGENOM" id="CLU_007383_1_7_4"/>
<evidence type="ECO:0000313" key="2">
    <source>
        <dbReference type="EMBL" id="CCJ56358.1"/>
    </source>
</evidence>
<evidence type="ECO:0000313" key="3">
    <source>
        <dbReference type="Proteomes" id="UP000007564"/>
    </source>
</evidence>
<dbReference type="InterPro" id="IPR001509">
    <property type="entry name" value="Epimerase_deHydtase"/>
</dbReference>
<dbReference type="OrthoDB" id="9803010at2"/>
<name>A0A0C6PCJ1_BORBO</name>
<dbReference type="Proteomes" id="UP000007564">
    <property type="component" value="Chromosome"/>
</dbReference>